<keyword evidence="3" id="KW-1185">Reference proteome</keyword>
<proteinExistence type="inferred from homology"/>
<dbReference type="PROSITE" id="PS01125">
    <property type="entry name" value="ROK"/>
    <property type="match status" value="1"/>
</dbReference>
<evidence type="ECO:0000313" key="3">
    <source>
        <dbReference type="Proteomes" id="UP001082703"/>
    </source>
</evidence>
<sequence>MQQYVIGIDIGGTNFRIGMVSQDGSLQNFEKHSSSVLVTGNAVEILSKQIDMYLDTYRLRGQVAAISIGIPSLVSKDKKTIYSTPNLKGFDNLNLADPLKEYFQVPVFIDRDVNYLLQNDIKQLGLNPKSTILGFYVGTGLGNAVYIEGKFYTGKNGSAGELGHIPMYGITRTCSCGNIGCSEVLCSGKYLEELTRECFPGTSVRNVFKQHIDDPRLQKYVTDLAIPIATEVNILDPDTIILAGGVIFMAGFPKELLLKALYERLRKPYPAQNLDIRFSKHTQQSGVLGSADFAWRQLLSL</sequence>
<name>A0ABT4BRT4_9FIRM</name>
<protein>
    <submittedName>
        <fullName evidence="2">Allose kinase</fullName>
        <ecNumber evidence="2">2.7.1.55</ecNumber>
    </submittedName>
</protein>
<gene>
    <name evidence="2" type="primary">alsK</name>
    <name evidence="2" type="ORF">OUY18_04445</name>
</gene>
<evidence type="ECO:0000256" key="1">
    <source>
        <dbReference type="ARBA" id="ARBA00006479"/>
    </source>
</evidence>
<evidence type="ECO:0000313" key="2">
    <source>
        <dbReference type="EMBL" id="MCY1713505.1"/>
    </source>
</evidence>
<accession>A0ABT4BRT4</accession>
<reference evidence="2 3" key="1">
    <citation type="submission" date="2022-11" db="EMBL/GenBank/DDBJ databases">
        <authorList>
            <person name="Caiyu Z."/>
        </authorList>
    </citation>
    <scope>NUCLEOTIDE SEQUENCE [LARGE SCALE GENOMIC DNA]</scope>
    <source>
        <strain evidence="2 3">YR-4</strain>
    </source>
</reference>
<dbReference type="GO" id="GO:0008787">
    <property type="term" value="F:D-allose kinase activity"/>
    <property type="evidence" value="ECO:0007669"/>
    <property type="project" value="UniProtKB-EC"/>
</dbReference>
<dbReference type="NCBIfam" id="NF007251">
    <property type="entry name" value="PRK09698.1"/>
    <property type="match status" value="1"/>
</dbReference>
<comment type="caution">
    <text evidence="2">The sequence shown here is derived from an EMBL/GenBank/DDBJ whole genome shotgun (WGS) entry which is preliminary data.</text>
</comment>
<organism evidence="2 3">
    <name type="scientific">Caproiciproducens galactitolivorans</name>
    <dbReference type="NCBI Taxonomy" id="642589"/>
    <lineage>
        <taxon>Bacteria</taxon>
        <taxon>Bacillati</taxon>
        <taxon>Bacillota</taxon>
        <taxon>Clostridia</taxon>
        <taxon>Eubacteriales</taxon>
        <taxon>Acutalibacteraceae</taxon>
        <taxon>Caproiciproducens</taxon>
    </lineage>
</organism>
<dbReference type="PANTHER" id="PTHR18964">
    <property type="entry name" value="ROK (REPRESSOR, ORF, KINASE) FAMILY"/>
    <property type="match status" value="1"/>
</dbReference>
<dbReference type="Gene3D" id="3.30.420.40">
    <property type="match status" value="2"/>
</dbReference>
<dbReference type="CDD" id="cd24070">
    <property type="entry name" value="ASKHA_NBD_ROK_AlsK"/>
    <property type="match status" value="1"/>
</dbReference>
<dbReference type="RefSeq" id="WP_268057518.1">
    <property type="nucleotide sequence ID" value="NZ_JAPOHA010000003.1"/>
</dbReference>
<dbReference type="Pfam" id="PF00480">
    <property type="entry name" value="ROK"/>
    <property type="match status" value="1"/>
</dbReference>
<dbReference type="EMBL" id="JAPOHA010000003">
    <property type="protein sequence ID" value="MCY1713505.1"/>
    <property type="molecule type" value="Genomic_DNA"/>
</dbReference>
<comment type="similarity">
    <text evidence="1">Belongs to the ROK (NagC/XylR) family.</text>
</comment>
<dbReference type="PANTHER" id="PTHR18964:SF174">
    <property type="entry name" value="D-ALLOSE KINASE-RELATED"/>
    <property type="match status" value="1"/>
</dbReference>
<dbReference type="InterPro" id="IPR043129">
    <property type="entry name" value="ATPase_NBD"/>
</dbReference>
<dbReference type="EC" id="2.7.1.55" evidence="2"/>
<dbReference type="SUPFAM" id="SSF53067">
    <property type="entry name" value="Actin-like ATPase domain"/>
    <property type="match status" value="1"/>
</dbReference>
<keyword evidence="2" id="KW-0808">Transferase</keyword>
<dbReference type="Proteomes" id="UP001082703">
    <property type="component" value="Unassembled WGS sequence"/>
</dbReference>
<dbReference type="InterPro" id="IPR049874">
    <property type="entry name" value="ROK_cs"/>
</dbReference>
<keyword evidence="2" id="KW-0418">Kinase</keyword>
<dbReference type="InterPro" id="IPR000600">
    <property type="entry name" value="ROK"/>
</dbReference>